<evidence type="ECO:0000313" key="1">
    <source>
        <dbReference type="EMBL" id="KAH3755489.1"/>
    </source>
</evidence>
<comment type="caution">
    <text evidence="1">The sequence shown here is derived from an EMBL/GenBank/DDBJ whole genome shotgun (WGS) entry which is preliminary data.</text>
</comment>
<protein>
    <submittedName>
        <fullName evidence="1">Uncharacterized protein</fullName>
    </submittedName>
</protein>
<proteinExistence type="predicted"/>
<dbReference type="Proteomes" id="UP000828390">
    <property type="component" value="Unassembled WGS sequence"/>
</dbReference>
<dbReference type="EMBL" id="JAIWYP010000010">
    <property type="protein sequence ID" value="KAH3755489.1"/>
    <property type="molecule type" value="Genomic_DNA"/>
</dbReference>
<sequence length="50" mass="5566">MSSSRSNNLPLYRNSDSQAFSNATLYLTPLSAILFTRRRTTASNLSIPQC</sequence>
<gene>
    <name evidence="1" type="ORF">DPMN_190185</name>
</gene>
<organism evidence="1 2">
    <name type="scientific">Dreissena polymorpha</name>
    <name type="common">Zebra mussel</name>
    <name type="synonym">Mytilus polymorpha</name>
    <dbReference type="NCBI Taxonomy" id="45954"/>
    <lineage>
        <taxon>Eukaryota</taxon>
        <taxon>Metazoa</taxon>
        <taxon>Spiralia</taxon>
        <taxon>Lophotrochozoa</taxon>
        <taxon>Mollusca</taxon>
        <taxon>Bivalvia</taxon>
        <taxon>Autobranchia</taxon>
        <taxon>Heteroconchia</taxon>
        <taxon>Euheterodonta</taxon>
        <taxon>Imparidentia</taxon>
        <taxon>Neoheterodontei</taxon>
        <taxon>Myida</taxon>
        <taxon>Dreissenoidea</taxon>
        <taxon>Dreissenidae</taxon>
        <taxon>Dreissena</taxon>
    </lineage>
</organism>
<name>A0A9D4DTQ4_DREPO</name>
<reference evidence="1" key="1">
    <citation type="journal article" date="2019" name="bioRxiv">
        <title>The Genome of the Zebra Mussel, Dreissena polymorpha: A Resource for Invasive Species Research.</title>
        <authorList>
            <person name="McCartney M.A."/>
            <person name="Auch B."/>
            <person name="Kono T."/>
            <person name="Mallez S."/>
            <person name="Zhang Y."/>
            <person name="Obille A."/>
            <person name="Becker A."/>
            <person name="Abrahante J.E."/>
            <person name="Garbe J."/>
            <person name="Badalamenti J.P."/>
            <person name="Herman A."/>
            <person name="Mangelson H."/>
            <person name="Liachko I."/>
            <person name="Sullivan S."/>
            <person name="Sone E.D."/>
            <person name="Koren S."/>
            <person name="Silverstein K.A.T."/>
            <person name="Beckman K.B."/>
            <person name="Gohl D.M."/>
        </authorList>
    </citation>
    <scope>NUCLEOTIDE SEQUENCE</scope>
    <source>
        <strain evidence="1">Duluth1</strain>
        <tissue evidence="1">Whole animal</tissue>
    </source>
</reference>
<accession>A0A9D4DTQ4</accession>
<keyword evidence="2" id="KW-1185">Reference proteome</keyword>
<reference evidence="1" key="2">
    <citation type="submission" date="2020-11" db="EMBL/GenBank/DDBJ databases">
        <authorList>
            <person name="McCartney M.A."/>
            <person name="Auch B."/>
            <person name="Kono T."/>
            <person name="Mallez S."/>
            <person name="Becker A."/>
            <person name="Gohl D.M."/>
            <person name="Silverstein K.A.T."/>
            <person name="Koren S."/>
            <person name="Bechman K.B."/>
            <person name="Herman A."/>
            <person name="Abrahante J.E."/>
            <person name="Garbe J."/>
        </authorList>
    </citation>
    <scope>NUCLEOTIDE SEQUENCE</scope>
    <source>
        <strain evidence="1">Duluth1</strain>
        <tissue evidence="1">Whole animal</tissue>
    </source>
</reference>
<dbReference type="AlphaFoldDB" id="A0A9D4DTQ4"/>
<evidence type="ECO:0000313" key="2">
    <source>
        <dbReference type="Proteomes" id="UP000828390"/>
    </source>
</evidence>